<keyword evidence="1" id="KW-0812">Transmembrane</keyword>
<evidence type="ECO:0000256" key="1">
    <source>
        <dbReference type="SAM" id="Phobius"/>
    </source>
</evidence>
<sequence>MTEEITEIATQEQIENELEEQREDIKTKLGLDDEAFDILIKDTILASYAELSIRIKPDDPIFAVILSQKKVMNYYTKIIAEALKVTPREIGNIVDQKADEFKELAATFGTLIDEFHDEFLADLQNKSLEINNSIIAAFDKFVDKKIEEIKKALSAIEAKPAATQTNDKQTHFIFLLLIMILAIVNIGLTGFIAFGKNADKSKEVQYQKGLIEGFQAVRKELTAKDADKVERIIIQSIDKQLQGK</sequence>
<keyword evidence="1" id="KW-0472">Membrane</keyword>
<reference evidence="2 3" key="1">
    <citation type="journal article" date="2022" name="Front. Microbiol.">
        <title>Commensal bacteria contribute to the growth of multidrug-resistant Avibacterium paragallinarum in chickens.</title>
        <authorList>
            <person name="Zhu J."/>
            <person name="Chen Y."/>
            <person name="Wu Y."/>
            <person name="Wang Y."/>
            <person name="Zhu K."/>
        </authorList>
    </citation>
    <scope>NUCLEOTIDE SEQUENCE [LARGE SCALE GENOMIC DNA]</scope>
    <source>
        <strain evidence="2 3">AV12</strain>
    </source>
</reference>
<gene>
    <name evidence="2" type="ORF">M5S25_09890</name>
</gene>
<protein>
    <submittedName>
        <fullName evidence="2">Uncharacterized protein</fullName>
    </submittedName>
</protein>
<organism evidence="2 3">
    <name type="scientific">Avibacterium paragallinarum</name>
    <name type="common">Haemophilus gallinarum</name>
    <dbReference type="NCBI Taxonomy" id="728"/>
    <lineage>
        <taxon>Bacteria</taxon>
        <taxon>Pseudomonadati</taxon>
        <taxon>Pseudomonadota</taxon>
        <taxon>Gammaproteobacteria</taxon>
        <taxon>Pasteurellales</taxon>
        <taxon>Pasteurellaceae</taxon>
        <taxon>Avibacterium</taxon>
    </lineage>
</organism>
<evidence type="ECO:0000313" key="2">
    <source>
        <dbReference type="EMBL" id="MEE6113499.1"/>
    </source>
</evidence>
<dbReference type="Proteomes" id="UP001352533">
    <property type="component" value="Unassembled WGS sequence"/>
</dbReference>
<keyword evidence="1" id="KW-1133">Transmembrane helix</keyword>
<proteinExistence type="predicted"/>
<name>A0ABU7QSE4_AVIPA</name>
<dbReference type="EMBL" id="JAMDKS010000025">
    <property type="protein sequence ID" value="MEE6113499.1"/>
    <property type="molecule type" value="Genomic_DNA"/>
</dbReference>
<accession>A0ABU7QSE4</accession>
<comment type="caution">
    <text evidence="2">The sequence shown here is derived from an EMBL/GenBank/DDBJ whole genome shotgun (WGS) entry which is preliminary data.</text>
</comment>
<dbReference type="RefSeq" id="WP_194751892.1">
    <property type="nucleotide sequence ID" value="NZ_JACEWB010000025.1"/>
</dbReference>
<keyword evidence="3" id="KW-1185">Reference proteome</keyword>
<evidence type="ECO:0000313" key="3">
    <source>
        <dbReference type="Proteomes" id="UP001352533"/>
    </source>
</evidence>
<feature type="transmembrane region" description="Helical" evidence="1">
    <location>
        <begin position="172"/>
        <end position="194"/>
    </location>
</feature>